<evidence type="ECO:0008006" key="5">
    <source>
        <dbReference type="Google" id="ProtNLM"/>
    </source>
</evidence>
<dbReference type="RefSeq" id="WP_138282527.1">
    <property type="nucleotide sequence ID" value="NZ_BMGE01000003.1"/>
</dbReference>
<dbReference type="InterPro" id="IPR002909">
    <property type="entry name" value="IPT_dom"/>
</dbReference>
<dbReference type="EMBL" id="VCEI01000025">
    <property type="protein sequence ID" value="TLU92418.1"/>
    <property type="molecule type" value="Genomic_DNA"/>
</dbReference>
<feature type="domain" description="Surface glycan-binding protein B xyloglucan binding" evidence="2">
    <location>
        <begin position="209"/>
        <end position="386"/>
    </location>
</feature>
<name>A0A5R9KCD5_9BACT</name>
<dbReference type="Pfam" id="PF01833">
    <property type="entry name" value="TIG"/>
    <property type="match status" value="1"/>
</dbReference>
<dbReference type="InterPro" id="IPR013783">
    <property type="entry name" value="Ig-like_fold"/>
</dbReference>
<reference evidence="3 4" key="1">
    <citation type="submission" date="2019-05" db="EMBL/GenBank/DDBJ databases">
        <authorList>
            <person name="Qu J.-H."/>
        </authorList>
    </citation>
    <scope>NUCLEOTIDE SEQUENCE [LARGE SCALE GENOMIC DNA]</scope>
    <source>
        <strain evidence="3 4">Z12</strain>
    </source>
</reference>
<dbReference type="OrthoDB" id="660167at2"/>
<evidence type="ECO:0000259" key="2">
    <source>
        <dbReference type="Pfam" id="PF18329"/>
    </source>
</evidence>
<comment type="caution">
    <text evidence="3">The sequence shown here is derived from an EMBL/GenBank/DDBJ whole genome shotgun (WGS) entry which is preliminary data.</text>
</comment>
<keyword evidence="4" id="KW-1185">Reference proteome</keyword>
<proteinExistence type="predicted"/>
<evidence type="ECO:0000313" key="4">
    <source>
        <dbReference type="Proteomes" id="UP000309788"/>
    </source>
</evidence>
<dbReference type="SUPFAM" id="SSF81296">
    <property type="entry name" value="E set domains"/>
    <property type="match status" value="1"/>
</dbReference>
<dbReference type="Gene3D" id="2.60.40.10">
    <property type="entry name" value="Immunoglobulins"/>
    <property type="match status" value="2"/>
</dbReference>
<dbReference type="PROSITE" id="PS51257">
    <property type="entry name" value="PROKAR_LIPOPROTEIN"/>
    <property type="match status" value="1"/>
</dbReference>
<organism evidence="3 4">
    <name type="scientific">Dyadobacter sediminis</name>
    <dbReference type="NCBI Taxonomy" id="1493691"/>
    <lineage>
        <taxon>Bacteria</taxon>
        <taxon>Pseudomonadati</taxon>
        <taxon>Bacteroidota</taxon>
        <taxon>Cytophagia</taxon>
        <taxon>Cytophagales</taxon>
        <taxon>Spirosomataceae</taxon>
        <taxon>Dyadobacter</taxon>
    </lineage>
</organism>
<protein>
    <recommendedName>
        <fullName evidence="5">Surface glycan-binding protein B xyloglucan binding domain-containing protein</fullName>
    </recommendedName>
</protein>
<dbReference type="Pfam" id="PF18329">
    <property type="entry name" value="SGBP_B_XBD"/>
    <property type="match status" value="1"/>
</dbReference>
<dbReference type="AlphaFoldDB" id="A0A5R9KCD5"/>
<dbReference type="Proteomes" id="UP000309788">
    <property type="component" value="Unassembled WGS sequence"/>
</dbReference>
<evidence type="ECO:0000259" key="1">
    <source>
        <dbReference type="Pfam" id="PF01833"/>
    </source>
</evidence>
<feature type="domain" description="IPT/TIG" evidence="1">
    <location>
        <begin position="58"/>
        <end position="113"/>
    </location>
</feature>
<dbReference type="InterPro" id="IPR014756">
    <property type="entry name" value="Ig_E-set"/>
</dbReference>
<accession>A0A5R9KCD5</accession>
<evidence type="ECO:0000313" key="3">
    <source>
        <dbReference type="EMBL" id="TLU92418.1"/>
    </source>
</evidence>
<sequence length="388" mass="42050">MNLRNVYKAGFGLIAALGMLLGFQSCENKDVDGTPVINNVRLLDPAAADSSLNGALPGSLVVIQGENLQSVLKVYFNDFEATFNSALGSDKNIVIEIPAEAPTKAVKADVSNKIRVVTKGGEATYDFSLTSPEPRLDGLYSEFVKPGGTIILNGDYFYNIKNVKLGAANLEILSTSEKEIRARMPAAGSIDYITVEGEFGTAKTNFKLNDTTVYMMNFDVPVTTWGATVCYGSAPIIPATDPGAISGKYSRIKQTKLPATGYDDKWVLASCNFNFKLSAGAAEDRLFKFEHNVAEAWKAGRYEITLNAGATDYIYSFQPWNSTEYQSTGYMTNGWKTAVIELAEFKSSSGATIADVSKITDLKVSFGTPDKVIDSFNTSVDNFRIVAK</sequence>
<dbReference type="GO" id="GO:0030247">
    <property type="term" value="F:polysaccharide binding"/>
    <property type="evidence" value="ECO:0007669"/>
    <property type="project" value="InterPro"/>
</dbReference>
<gene>
    <name evidence="3" type="ORF">FEM55_16995</name>
</gene>
<dbReference type="InterPro" id="IPR040475">
    <property type="entry name" value="SGBP_B_XBD"/>
</dbReference>